<organism evidence="2 3">
    <name type="scientific">Spiribacter pallidus</name>
    <dbReference type="NCBI Taxonomy" id="1987936"/>
    <lineage>
        <taxon>Bacteria</taxon>
        <taxon>Pseudomonadati</taxon>
        <taxon>Pseudomonadota</taxon>
        <taxon>Gammaproteobacteria</taxon>
        <taxon>Chromatiales</taxon>
        <taxon>Ectothiorhodospiraceae</taxon>
        <taxon>Spiribacter</taxon>
    </lineage>
</organism>
<comment type="caution">
    <text evidence="2">The sequence shown here is derived from an EMBL/GenBank/DDBJ whole genome shotgun (WGS) entry which is preliminary data.</text>
</comment>
<dbReference type="RefSeq" id="WP_367957812.1">
    <property type="nucleotide sequence ID" value="NZ_JBAKFH010000006.1"/>
</dbReference>
<dbReference type="SUPFAM" id="SSF110087">
    <property type="entry name" value="DR1885-like metal-binding protein"/>
    <property type="match status" value="1"/>
</dbReference>
<dbReference type="InterPro" id="IPR036182">
    <property type="entry name" value="PCuAC_sf"/>
</dbReference>
<evidence type="ECO:0000256" key="1">
    <source>
        <dbReference type="SAM" id="SignalP"/>
    </source>
</evidence>
<dbReference type="EMBL" id="JBAKFM010000001">
    <property type="protein sequence ID" value="MEX0468692.1"/>
    <property type="molecule type" value="Genomic_DNA"/>
</dbReference>
<keyword evidence="1" id="KW-0732">Signal</keyword>
<sequence length="162" mass="17378">MKATLATPLRLITLILLAGMATAVSAEVRVEGAWSRATAPGLGTGGAYFHLINTGERGDRLIGVRSDRAPRVELHRTIEEGGNARMVHTPTVRVPANGELVFEPGGRHVMLMGLERALTEGETYEIILELERAGDLPITVEVRSPTAMGADHMGHDAHGMTH</sequence>
<dbReference type="InterPro" id="IPR058248">
    <property type="entry name" value="Lxx211020-like"/>
</dbReference>
<proteinExistence type="predicted"/>
<reference evidence="2 3" key="1">
    <citation type="submission" date="2024-02" db="EMBL/GenBank/DDBJ databases">
        <title>New especies of Spiribacter isolated from saline water.</title>
        <authorList>
            <person name="Leon M.J."/>
            <person name="De La Haba R."/>
            <person name="Sanchez-Porro C."/>
            <person name="Ventosa A."/>
        </authorList>
    </citation>
    <scope>NUCLEOTIDE SEQUENCE [LARGE SCALE GENOMIC DNA]</scope>
    <source>
        <strain evidence="3">ag22IC6-390</strain>
    </source>
</reference>
<accession>A0ABV3TAP2</accession>
<name>A0ABV3TAP2_9GAMM</name>
<gene>
    <name evidence="2" type="ORF">V6X73_02975</name>
</gene>
<dbReference type="Gene3D" id="2.60.40.1890">
    <property type="entry name" value="PCu(A)C copper chaperone"/>
    <property type="match status" value="1"/>
</dbReference>
<feature type="chain" id="PRO_5046593569" evidence="1">
    <location>
        <begin position="27"/>
        <end position="162"/>
    </location>
</feature>
<protein>
    <submittedName>
        <fullName evidence="2">Copper chaperone PCu(A)C</fullName>
    </submittedName>
</protein>
<keyword evidence="3" id="KW-1185">Reference proteome</keyword>
<evidence type="ECO:0000313" key="2">
    <source>
        <dbReference type="EMBL" id="MEX0468692.1"/>
    </source>
</evidence>
<dbReference type="InterPro" id="IPR007410">
    <property type="entry name" value="LpqE-like"/>
</dbReference>
<feature type="signal peptide" evidence="1">
    <location>
        <begin position="1"/>
        <end position="26"/>
    </location>
</feature>
<dbReference type="PANTHER" id="PTHR36302">
    <property type="entry name" value="BLR7088 PROTEIN"/>
    <property type="match status" value="1"/>
</dbReference>
<dbReference type="PANTHER" id="PTHR36302:SF1">
    <property type="entry name" value="COPPER CHAPERONE PCU(A)C"/>
    <property type="match status" value="1"/>
</dbReference>
<dbReference type="Pfam" id="PF04314">
    <property type="entry name" value="PCuAC"/>
    <property type="match status" value="1"/>
</dbReference>
<dbReference type="Proteomes" id="UP001556709">
    <property type="component" value="Unassembled WGS sequence"/>
</dbReference>
<evidence type="ECO:0000313" key="3">
    <source>
        <dbReference type="Proteomes" id="UP001556709"/>
    </source>
</evidence>